<dbReference type="PANTHER" id="PTHR33823">
    <property type="entry name" value="RNA POLYMERASE-BINDING TRANSCRIPTION FACTOR DKSA-RELATED"/>
    <property type="match status" value="1"/>
</dbReference>
<reference evidence="8" key="1">
    <citation type="submission" date="2017-09" db="EMBL/GenBank/DDBJ databases">
        <title>Depth-based differentiation of microbial function through sediment-hosted aquifers and enrichment of novel symbionts in the deep terrestrial subsurface.</title>
        <authorList>
            <person name="Probst A.J."/>
            <person name="Ladd B."/>
            <person name="Jarett J.K."/>
            <person name="Geller-Mcgrath D.E."/>
            <person name="Sieber C.M.K."/>
            <person name="Emerson J.B."/>
            <person name="Anantharaman K."/>
            <person name="Thomas B.C."/>
            <person name="Malmstrom R."/>
            <person name="Stieglmeier M."/>
            <person name="Klingl A."/>
            <person name="Woyke T."/>
            <person name="Ryan C.M."/>
            <person name="Banfield J.F."/>
        </authorList>
    </citation>
    <scope>NUCLEOTIDE SEQUENCE [LARGE SCALE GENOMIC DNA]</scope>
</reference>
<dbReference type="EMBL" id="PFAG01000020">
    <property type="protein sequence ID" value="PIR98358.1"/>
    <property type="molecule type" value="Genomic_DNA"/>
</dbReference>
<gene>
    <name evidence="7" type="ORF">COT88_02030</name>
</gene>
<dbReference type="PANTHER" id="PTHR33823:SF2">
    <property type="entry name" value="RNA POLYMERASE-BINDING TRANSCRIPTION FACTOR DKSA"/>
    <property type="match status" value="1"/>
</dbReference>
<dbReference type="InterPro" id="IPR037187">
    <property type="entry name" value="DnaK_N"/>
</dbReference>
<evidence type="ECO:0000313" key="8">
    <source>
        <dbReference type="Proteomes" id="UP000230776"/>
    </source>
</evidence>
<feature type="zinc finger region" description="dksA C4-type" evidence="4">
    <location>
        <begin position="82"/>
        <end position="106"/>
    </location>
</feature>
<dbReference type="InterPro" id="IPR000962">
    <property type="entry name" value="Znf_DskA_TraR"/>
</dbReference>
<evidence type="ECO:0000256" key="2">
    <source>
        <dbReference type="ARBA" id="ARBA00022771"/>
    </source>
</evidence>
<dbReference type="GO" id="GO:0008270">
    <property type="term" value="F:zinc ion binding"/>
    <property type="evidence" value="ECO:0007669"/>
    <property type="project" value="UniProtKB-KW"/>
</dbReference>
<dbReference type="Proteomes" id="UP000230776">
    <property type="component" value="Unassembled WGS sequence"/>
</dbReference>
<feature type="domain" description="Zinc finger DksA/TraR C4-type" evidence="6">
    <location>
        <begin position="78"/>
        <end position="108"/>
    </location>
</feature>
<keyword evidence="1" id="KW-0479">Metal-binding</keyword>
<organism evidence="7 8">
    <name type="scientific">Candidatus Colwellbacteria bacterium CG10_big_fil_rev_8_21_14_0_10_41_28</name>
    <dbReference type="NCBI Taxonomy" id="1974539"/>
    <lineage>
        <taxon>Bacteria</taxon>
        <taxon>Candidatus Colwelliibacteriota</taxon>
    </lineage>
</organism>
<keyword evidence="5" id="KW-0175">Coiled coil</keyword>
<sequence length="109" mass="12269">MIPEDKIKELKDSLLSDKQRLEEKIETLSDMEFGDAVGTDNEDADETEEMANTQSTIDLLEERLERINDALTRIEMGVYGVCQSCHKEIGVDLLSVDPESTLCKECKAD</sequence>
<dbReference type="Gene3D" id="1.20.120.910">
    <property type="entry name" value="DksA, coiled-coil domain"/>
    <property type="match status" value="1"/>
</dbReference>
<evidence type="ECO:0000256" key="1">
    <source>
        <dbReference type="ARBA" id="ARBA00022723"/>
    </source>
</evidence>
<dbReference type="SUPFAM" id="SSF109635">
    <property type="entry name" value="DnaK suppressor protein DksA, alpha-hairpin domain"/>
    <property type="match status" value="1"/>
</dbReference>
<evidence type="ECO:0000313" key="7">
    <source>
        <dbReference type="EMBL" id="PIR98358.1"/>
    </source>
</evidence>
<evidence type="ECO:0000259" key="6">
    <source>
        <dbReference type="Pfam" id="PF01258"/>
    </source>
</evidence>
<protein>
    <recommendedName>
        <fullName evidence="6">Zinc finger DksA/TraR C4-type domain-containing protein</fullName>
    </recommendedName>
</protein>
<keyword evidence="2" id="KW-0863">Zinc-finger</keyword>
<dbReference type="AlphaFoldDB" id="A0A2H0VH00"/>
<evidence type="ECO:0000256" key="3">
    <source>
        <dbReference type="ARBA" id="ARBA00022833"/>
    </source>
</evidence>
<evidence type="ECO:0000256" key="5">
    <source>
        <dbReference type="SAM" id="Coils"/>
    </source>
</evidence>
<evidence type="ECO:0000256" key="4">
    <source>
        <dbReference type="PROSITE-ProRule" id="PRU00510"/>
    </source>
</evidence>
<accession>A0A2H0VH00</accession>
<keyword evidence="3" id="KW-0862">Zinc</keyword>
<name>A0A2H0VH00_9BACT</name>
<feature type="coiled-coil region" evidence="5">
    <location>
        <begin position="4"/>
        <end position="77"/>
    </location>
</feature>
<dbReference type="PROSITE" id="PS51128">
    <property type="entry name" value="ZF_DKSA_2"/>
    <property type="match status" value="1"/>
</dbReference>
<proteinExistence type="predicted"/>
<comment type="caution">
    <text evidence="7">The sequence shown here is derived from an EMBL/GenBank/DDBJ whole genome shotgun (WGS) entry which is preliminary data.</text>
</comment>
<dbReference type="Pfam" id="PF01258">
    <property type="entry name" value="zf-dskA_traR"/>
    <property type="match status" value="1"/>
</dbReference>